<gene>
    <name evidence="1" type="ORF">NCTC10801_00685</name>
</gene>
<proteinExistence type="predicted"/>
<organism evidence="1 2">
    <name type="scientific">[Actinobacillus] rossii</name>
    <dbReference type="NCBI Taxonomy" id="123820"/>
    <lineage>
        <taxon>Bacteria</taxon>
        <taxon>Pseudomonadati</taxon>
        <taxon>Pseudomonadota</taxon>
        <taxon>Gammaproteobacteria</taxon>
        <taxon>Pasteurellales</taxon>
        <taxon>Pasteurellaceae</taxon>
    </lineage>
</organism>
<dbReference type="EMBL" id="UFRQ01000003">
    <property type="protein sequence ID" value="SUT88895.1"/>
    <property type="molecule type" value="Genomic_DNA"/>
</dbReference>
<accession>A0A380TMY7</accession>
<name>A0A380TMY7_9PAST</name>
<dbReference type="AlphaFoldDB" id="A0A380TMY7"/>
<sequence length="153" mass="17706">MISNVHLNMVKRINPENLSSKQKENYHFHKQAAVLADYGFNCIKLSDDWEGADFLAHSNEITLKVQLKSRTTIAKKYISKDLYMLFPLDDKDVNSDWCLIKHDILMELIANKLHWLNTTSWIKDGIYNSSKAPKGILPELQKYILKGQDTLIL</sequence>
<dbReference type="Proteomes" id="UP000254649">
    <property type="component" value="Unassembled WGS sequence"/>
</dbReference>
<evidence type="ECO:0000313" key="2">
    <source>
        <dbReference type="Proteomes" id="UP000254649"/>
    </source>
</evidence>
<keyword evidence="2" id="KW-1185">Reference proteome</keyword>
<evidence type="ECO:0008006" key="3">
    <source>
        <dbReference type="Google" id="ProtNLM"/>
    </source>
</evidence>
<evidence type="ECO:0000313" key="1">
    <source>
        <dbReference type="EMBL" id="SUT88895.1"/>
    </source>
</evidence>
<protein>
    <recommendedName>
        <fullName evidence="3">DUF4365 domain-containing protein</fullName>
    </recommendedName>
</protein>
<reference evidence="1 2" key="1">
    <citation type="submission" date="2018-06" db="EMBL/GenBank/DDBJ databases">
        <authorList>
            <consortium name="Pathogen Informatics"/>
            <person name="Doyle S."/>
        </authorList>
    </citation>
    <scope>NUCLEOTIDE SEQUENCE [LARGE SCALE GENOMIC DNA]</scope>
    <source>
        <strain evidence="1 2">NCTC10801</strain>
    </source>
</reference>